<dbReference type="GO" id="GO:0006952">
    <property type="term" value="P:defense response"/>
    <property type="evidence" value="ECO:0007669"/>
    <property type="project" value="InterPro"/>
</dbReference>
<dbReference type="EMBL" id="JAVXUO010001759">
    <property type="protein sequence ID" value="KAK2979398.1"/>
    <property type="molecule type" value="Genomic_DNA"/>
</dbReference>
<evidence type="ECO:0000256" key="1">
    <source>
        <dbReference type="ARBA" id="ARBA00022614"/>
    </source>
</evidence>
<dbReference type="Gene3D" id="3.80.10.10">
    <property type="entry name" value="Ribonuclease Inhibitor"/>
    <property type="match status" value="2"/>
</dbReference>
<keyword evidence="3" id="KW-0175">Coiled coil</keyword>
<dbReference type="SUPFAM" id="SSF46785">
    <property type="entry name" value="Winged helix' DNA-binding domain"/>
    <property type="match status" value="1"/>
</dbReference>
<feature type="region of interest" description="Disordered" evidence="4">
    <location>
        <begin position="1159"/>
        <end position="1191"/>
    </location>
</feature>
<dbReference type="Gene3D" id="3.40.50.300">
    <property type="entry name" value="P-loop containing nucleotide triphosphate hydrolases"/>
    <property type="match status" value="1"/>
</dbReference>
<feature type="non-terminal residue" evidence="8">
    <location>
        <position position="1191"/>
    </location>
</feature>
<dbReference type="InterPro" id="IPR042197">
    <property type="entry name" value="Apaf_helical"/>
</dbReference>
<evidence type="ECO:0000313" key="9">
    <source>
        <dbReference type="Proteomes" id="UP001187471"/>
    </source>
</evidence>
<dbReference type="InterPro" id="IPR027417">
    <property type="entry name" value="P-loop_NTPase"/>
</dbReference>
<dbReference type="Pfam" id="PF00931">
    <property type="entry name" value="NB-ARC"/>
    <property type="match status" value="1"/>
</dbReference>
<dbReference type="Proteomes" id="UP001187471">
    <property type="component" value="Unassembled WGS sequence"/>
</dbReference>
<dbReference type="PRINTS" id="PR00364">
    <property type="entry name" value="DISEASERSIST"/>
</dbReference>
<name>A0AA88QZD1_9ASTE</name>
<dbReference type="InterPro" id="IPR007321">
    <property type="entry name" value="Transposase_28"/>
</dbReference>
<keyword evidence="1" id="KW-0433">Leucine-rich repeat</keyword>
<feature type="domain" description="Disease resistance protein Roq1-like winged-helix" evidence="7">
    <location>
        <begin position="273"/>
        <end position="340"/>
    </location>
</feature>
<evidence type="ECO:0000259" key="6">
    <source>
        <dbReference type="Pfam" id="PF04195"/>
    </source>
</evidence>
<dbReference type="Pfam" id="PF23282">
    <property type="entry name" value="WHD_ROQ1"/>
    <property type="match status" value="1"/>
</dbReference>
<dbReference type="InterPro" id="IPR058192">
    <property type="entry name" value="WHD_ROQ1-like"/>
</dbReference>
<dbReference type="InterPro" id="IPR036390">
    <property type="entry name" value="WH_DNA-bd_sf"/>
</dbReference>
<protein>
    <recommendedName>
        <fullName evidence="10">NB-ARC domain-containing protein</fullName>
    </recommendedName>
</protein>
<dbReference type="PANTHER" id="PTHR11017">
    <property type="entry name" value="LEUCINE-RICH REPEAT-CONTAINING PROTEIN"/>
    <property type="match status" value="1"/>
</dbReference>
<dbReference type="AlphaFoldDB" id="A0AA88QZD1"/>
<dbReference type="Gene3D" id="1.10.8.430">
    <property type="entry name" value="Helical domain of apoptotic protease-activating factors"/>
    <property type="match status" value="1"/>
</dbReference>
<keyword evidence="9" id="KW-1185">Reference proteome</keyword>
<feature type="domain" description="Transposase (putative) gypsy type" evidence="6">
    <location>
        <begin position="693"/>
        <end position="755"/>
    </location>
</feature>
<dbReference type="SUPFAM" id="SSF52540">
    <property type="entry name" value="P-loop containing nucleoside triphosphate hydrolases"/>
    <property type="match status" value="1"/>
</dbReference>
<evidence type="ECO:0000256" key="3">
    <source>
        <dbReference type="SAM" id="Coils"/>
    </source>
</evidence>
<organism evidence="8 9">
    <name type="scientific">Escallonia rubra</name>
    <dbReference type="NCBI Taxonomy" id="112253"/>
    <lineage>
        <taxon>Eukaryota</taxon>
        <taxon>Viridiplantae</taxon>
        <taxon>Streptophyta</taxon>
        <taxon>Embryophyta</taxon>
        <taxon>Tracheophyta</taxon>
        <taxon>Spermatophyta</taxon>
        <taxon>Magnoliopsida</taxon>
        <taxon>eudicotyledons</taxon>
        <taxon>Gunneridae</taxon>
        <taxon>Pentapetalae</taxon>
        <taxon>asterids</taxon>
        <taxon>campanulids</taxon>
        <taxon>Escalloniales</taxon>
        <taxon>Escalloniaceae</taxon>
        <taxon>Escallonia</taxon>
    </lineage>
</organism>
<evidence type="ECO:0000256" key="4">
    <source>
        <dbReference type="SAM" id="MobiDB-lite"/>
    </source>
</evidence>
<accession>A0AA88QZD1</accession>
<dbReference type="SUPFAM" id="SSF52058">
    <property type="entry name" value="L domain-like"/>
    <property type="match status" value="1"/>
</dbReference>
<feature type="domain" description="NB-ARC" evidence="5">
    <location>
        <begin position="36"/>
        <end position="204"/>
    </location>
</feature>
<sequence>HESKFIQQIVIEVFSKLDHPVSNFEENLVGIDSRVDEVKLLLELGTKDVRFIGIWGMGGIGKTTVTSALFDNIHHQFESAIFFHKVREKSKKCGLEKLQEIMISKILSKRDVKVHSIPHGVQWISRFVCQKKALVILDGVDSMVQEKRLAGNRDWFGKGSRVIITTRDKKILADTNVAKIHRVGLLSVTESVKLFNLNAFKQTDRPKEFEELSGRIVKYVGGLLLALKVFGSFLYGRDIEMWRRAVDRLKDIPEDKIIEKLRVSFDHGLKAVEQEMFHDIACLFKGEKIDYAERVVDSFDFYPSIGIPVLIKRSLIVISEGKLQMHDLIQEMRWHSVRQVHPREPGKCSRLWDPEEVCDVLTENTGTKKVEGIQLGLQKPTDVHFSSNPLRNMYKLRLLKFCNVYLCEDVEYLPNQLRWLRWHQYPSKSLPARATRGDSPKVRRNRVSVSYGGRTLVDKLKFVDLSHSQKLSRTPDFEDIPNLQSLVLEHCISLVEVHQSIAFHKNLVVLNLKGCINLRSLSDKIQFESLEVLVLSDGIILDKFPDIQGDMHSLSELFLDGTAIKVLPSTIEYLRNLVLVDLTRCRCLTSMPRSICSLRTLKLLRLLDCSKLEKLPKDLQNLELLEELHADRTAIVFLPRSIGFLSGCEDTIVTQSWSLPFVLPTVSGWYARLPGLQEPANFGTKFETGIYEEQVKSGYRLLLHPFALRFFEHYRMAPGQLVPNGWRKLSGLIYLVQTSGYKPDATDFMRVFFKICFVKGVANCPGWYYIHSRQRLLKGGPKSNKGWHSRYFFVGRLDKGELPFDKVWNPFCKDFESPGKPTPDMLTKHILSHIKRRGGLCIDEPLSEQQLEWAKIIPPKPIPAGLSIRPPPIAVHSVSSAETVPCFTEIIDFHLLSMFIPVLISFFVAEMASGSRKSPQAGFLGVLQKAKGKRKEKQPSVELPPTPKRTRVTPAERSPRILEQVSIEDNPIFRRMWTLRRDDLGMPDSQISEQHLRHGILPRDKEVFQTQTHETFACSFAQAVYMMYASGSEMLSRFEMAREVAAAEAQQTREAVKEAQEASHRVEELSKKEEDHLAHIATQEKRLERVKRKAAEEVAKARDQGIHDFLDGNAGDEWLKKRTEDGLEIYELGFVKAKEMIGERFPDIPMGDFVLPAVGSPSGETVMPPEAGDVEASRLPGEGPSGDAPEP</sequence>
<evidence type="ECO:0000256" key="2">
    <source>
        <dbReference type="ARBA" id="ARBA00022737"/>
    </source>
</evidence>
<dbReference type="GO" id="GO:0043531">
    <property type="term" value="F:ADP binding"/>
    <property type="evidence" value="ECO:0007669"/>
    <property type="project" value="InterPro"/>
</dbReference>
<dbReference type="InterPro" id="IPR044974">
    <property type="entry name" value="Disease_R_plants"/>
</dbReference>
<proteinExistence type="predicted"/>
<feature type="coiled-coil region" evidence="3">
    <location>
        <begin position="1042"/>
        <end position="1104"/>
    </location>
</feature>
<evidence type="ECO:0000259" key="5">
    <source>
        <dbReference type="Pfam" id="PF00931"/>
    </source>
</evidence>
<dbReference type="Pfam" id="PF04195">
    <property type="entry name" value="Transposase_28"/>
    <property type="match status" value="1"/>
</dbReference>
<feature type="region of interest" description="Disordered" evidence="4">
    <location>
        <begin position="928"/>
        <end position="957"/>
    </location>
</feature>
<evidence type="ECO:0008006" key="10">
    <source>
        <dbReference type="Google" id="ProtNLM"/>
    </source>
</evidence>
<comment type="caution">
    <text evidence="8">The sequence shown here is derived from an EMBL/GenBank/DDBJ whole genome shotgun (WGS) entry which is preliminary data.</text>
</comment>
<gene>
    <name evidence="8" type="ORF">RJ640_022780</name>
</gene>
<evidence type="ECO:0000259" key="7">
    <source>
        <dbReference type="Pfam" id="PF23282"/>
    </source>
</evidence>
<reference evidence="8" key="1">
    <citation type="submission" date="2022-12" db="EMBL/GenBank/DDBJ databases">
        <title>Draft genome assemblies for two species of Escallonia (Escalloniales).</title>
        <authorList>
            <person name="Chanderbali A."/>
            <person name="Dervinis C."/>
            <person name="Anghel I."/>
            <person name="Soltis D."/>
            <person name="Soltis P."/>
            <person name="Zapata F."/>
        </authorList>
    </citation>
    <scope>NUCLEOTIDE SEQUENCE</scope>
    <source>
        <strain evidence="8">UCBG92.1500</strain>
        <tissue evidence="8">Leaf</tissue>
    </source>
</reference>
<dbReference type="PANTHER" id="PTHR11017:SF573">
    <property type="entry name" value="ADP-RIBOSYL CYCLASE_CYCLIC ADP-RIBOSE HYDROLASE"/>
    <property type="match status" value="1"/>
</dbReference>
<evidence type="ECO:0000313" key="8">
    <source>
        <dbReference type="EMBL" id="KAK2979398.1"/>
    </source>
</evidence>
<keyword evidence="2" id="KW-0677">Repeat</keyword>
<dbReference type="InterPro" id="IPR002182">
    <property type="entry name" value="NB-ARC"/>
</dbReference>
<dbReference type="InterPro" id="IPR032675">
    <property type="entry name" value="LRR_dom_sf"/>
</dbReference>